<dbReference type="OrthoDB" id="7252896at2"/>
<keyword evidence="3" id="KW-0804">Transcription</keyword>
<keyword evidence="2 4" id="KW-0238">DNA-binding</keyword>
<evidence type="ECO:0000313" key="6">
    <source>
        <dbReference type="EMBL" id="GAB19773.1"/>
    </source>
</evidence>
<dbReference type="Gene3D" id="1.10.357.10">
    <property type="entry name" value="Tetracycline Repressor, domain 2"/>
    <property type="match status" value="1"/>
</dbReference>
<evidence type="ECO:0000256" key="4">
    <source>
        <dbReference type="PROSITE-ProRule" id="PRU00335"/>
    </source>
</evidence>
<reference evidence="6 7" key="1">
    <citation type="submission" date="2011-12" db="EMBL/GenBank/DDBJ databases">
        <title>Whole genome shotgun sequence of Gordonia effusa NBRC 100432.</title>
        <authorList>
            <person name="Yoshida I."/>
            <person name="Takarada H."/>
            <person name="Hosoyama A."/>
            <person name="Tsuchikane K."/>
            <person name="Katsumata H."/>
            <person name="Yamazaki S."/>
            <person name="Fujita N."/>
        </authorList>
    </citation>
    <scope>NUCLEOTIDE SEQUENCE [LARGE SCALE GENOMIC DNA]</scope>
    <source>
        <strain evidence="6 7">NBRC 100432</strain>
    </source>
</reference>
<evidence type="ECO:0000259" key="5">
    <source>
        <dbReference type="PROSITE" id="PS50977"/>
    </source>
</evidence>
<dbReference type="RefSeq" id="WP_007319108.1">
    <property type="nucleotide sequence ID" value="NZ_BAEH01000095.1"/>
</dbReference>
<dbReference type="STRING" id="1077974.GOEFS_095_00080"/>
<dbReference type="Pfam" id="PF00440">
    <property type="entry name" value="TetR_N"/>
    <property type="match status" value="1"/>
</dbReference>
<dbReference type="InterPro" id="IPR050109">
    <property type="entry name" value="HTH-type_TetR-like_transc_reg"/>
</dbReference>
<dbReference type="Proteomes" id="UP000035034">
    <property type="component" value="Unassembled WGS sequence"/>
</dbReference>
<keyword evidence="1" id="KW-0805">Transcription regulation</keyword>
<organism evidence="6 7">
    <name type="scientific">Gordonia effusa NBRC 100432</name>
    <dbReference type="NCBI Taxonomy" id="1077974"/>
    <lineage>
        <taxon>Bacteria</taxon>
        <taxon>Bacillati</taxon>
        <taxon>Actinomycetota</taxon>
        <taxon>Actinomycetes</taxon>
        <taxon>Mycobacteriales</taxon>
        <taxon>Gordoniaceae</taxon>
        <taxon>Gordonia</taxon>
    </lineage>
</organism>
<accession>H0R3X2</accession>
<dbReference type="PANTHER" id="PTHR30055">
    <property type="entry name" value="HTH-TYPE TRANSCRIPTIONAL REGULATOR RUTR"/>
    <property type="match status" value="1"/>
</dbReference>
<dbReference type="PANTHER" id="PTHR30055:SF234">
    <property type="entry name" value="HTH-TYPE TRANSCRIPTIONAL REGULATOR BETI"/>
    <property type="match status" value="1"/>
</dbReference>
<dbReference type="SUPFAM" id="SSF46689">
    <property type="entry name" value="Homeodomain-like"/>
    <property type="match status" value="1"/>
</dbReference>
<dbReference type="InterPro" id="IPR001647">
    <property type="entry name" value="HTH_TetR"/>
</dbReference>
<dbReference type="GO" id="GO:0000976">
    <property type="term" value="F:transcription cis-regulatory region binding"/>
    <property type="evidence" value="ECO:0007669"/>
    <property type="project" value="TreeGrafter"/>
</dbReference>
<dbReference type="eggNOG" id="COG1309">
    <property type="taxonomic scope" value="Bacteria"/>
</dbReference>
<name>H0R3X2_9ACTN</name>
<dbReference type="EMBL" id="BAEH01000095">
    <property type="protein sequence ID" value="GAB19773.1"/>
    <property type="molecule type" value="Genomic_DNA"/>
</dbReference>
<dbReference type="AlphaFoldDB" id="H0R3X2"/>
<feature type="domain" description="HTH tetR-type" evidence="5">
    <location>
        <begin position="15"/>
        <end position="75"/>
    </location>
</feature>
<sequence length="205" mass="22022">MTGERKGVSRAEAQQQTRETVLSAAETLFLKHGLHGTTTAKIAAAAGRTQGAIYANFSSKENLCAEVLLRRYLEIFGDLMATVGLSNRDIDGQVDAVVAGWKMLVQDSDLVSLAAEYAFAVRNNSDQLAISRGHIEMGRGLANVALLGAVPDSVTNEQRERVLNGVMALSTGLAVGNVLGFLDEDAATELLRDTLRLWHAELLEP</sequence>
<feature type="DNA-binding region" description="H-T-H motif" evidence="4">
    <location>
        <begin position="38"/>
        <end position="57"/>
    </location>
</feature>
<evidence type="ECO:0000256" key="1">
    <source>
        <dbReference type="ARBA" id="ARBA00023015"/>
    </source>
</evidence>
<proteinExistence type="predicted"/>
<protein>
    <submittedName>
        <fullName evidence="6">Putative TetR family transcriptional regulator</fullName>
    </submittedName>
</protein>
<dbReference type="InterPro" id="IPR009057">
    <property type="entry name" value="Homeodomain-like_sf"/>
</dbReference>
<evidence type="ECO:0000256" key="3">
    <source>
        <dbReference type="ARBA" id="ARBA00023163"/>
    </source>
</evidence>
<dbReference type="PROSITE" id="PS50977">
    <property type="entry name" value="HTH_TETR_2"/>
    <property type="match status" value="1"/>
</dbReference>
<comment type="caution">
    <text evidence="6">The sequence shown here is derived from an EMBL/GenBank/DDBJ whole genome shotgun (WGS) entry which is preliminary data.</text>
</comment>
<evidence type="ECO:0000313" key="7">
    <source>
        <dbReference type="Proteomes" id="UP000035034"/>
    </source>
</evidence>
<dbReference type="PRINTS" id="PR00455">
    <property type="entry name" value="HTHTETR"/>
</dbReference>
<keyword evidence="7" id="KW-1185">Reference proteome</keyword>
<dbReference type="GO" id="GO:0003700">
    <property type="term" value="F:DNA-binding transcription factor activity"/>
    <property type="evidence" value="ECO:0007669"/>
    <property type="project" value="TreeGrafter"/>
</dbReference>
<gene>
    <name evidence="6" type="ORF">GOEFS_095_00080</name>
</gene>
<evidence type="ECO:0000256" key="2">
    <source>
        <dbReference type="ARBA" id="ARBA00023125"/>
    </source>
</evidence>